<reference evidence="2 3" key="1">
    <citation type="journal article" date="2015" name="Nature">
        <title>rRNA introns, odd ribosomes, and small enigmatic genomes across a large radiation of phyla.</title>
        <authorList>
            <person name="Brown C.T."/>
            <person name="Hug L.A."/>
            <person name="Thomas B.C."/>
            <person name="Sharon I."/>
            <person name="Castelle C.J."/>
            <person name="Singh A."/>
            <person name="Wilkins M.J."/>
            <person name="Williams K.H."/>
            <person name="Banfield J.F."/>
        </authorList>
    </citation>
    <scope>NUCLEOTIDE SEQUENCE [LARGE SCALE GENOMIC DNA]</scope>
</reference>
<accession>A0A0G1U7Q6</accession>
<dbReference type="PROSITE" id="PS50911">
    <property type="entry name" value="CHAP"/>
    <property type="match status" value="1"/>
</dbReference>
<protein>
    <recommendedName>
        <fullName evidence="1">Peptidase C51 domain-containing protein</fullName>
    </recommendedName>
</protein>
<evidence type="ECO:0000313" key="3">
    <source>
        <dbReference type="Proteomes" id="UP000034403"/>
    </source>
</evidence>
<dbReference type="PANTHER" id="PTHR30094">
    <property type="entry name" value="BIFUNCTIONAL GLUTATHIONYLSPERMIDINE SYNTHETASE/AMIDASE-RELATED"/>
    <property type="match status" value="1"/>
</dbReference>
<gene>
    <name evidence="2" type="ORF">UY20_C0001G0012</name>
</gene>
<dbReference type="Proteomes" id="UP000034403">
    <property type="component" value="Unassembled WGS sequence"/>
</dbReference>
<dbReference type="InterPro" id="IPR038765">
    <property type="entry name" value="Papain-like_cys_pep_sf"/>
</dbReference>
<dbReference type="Gene3D" id="3.90.1720.10">
    <property type="entry name" value="endopeptidase domain like (from Nostoc punctiforme)"/>
    <property type="match status" value="1"/>
</dbReference>
<name>A0A0G1U7Q6_9BACT</name>
<sequence>MHGRGGILLKRNDHENAGSVRSRVRVRRCPLVRVRRRWWSGRDLIRRVRRGPVSIRDSGGGYLAVGHSWKIIRPSIALMIIAGATGVFIGYRIEPPHGATLGIVDGVSIHYHRGEAEETRGRYGKQYECVEFVNRWLAMHGHRNLTVTGHALSYYTQAQDKGLVAYRNGGMEPPRVGDVLVFSSPAQPHGHVAVVIGVWDKGLKVAQQNLTLGRFAGFSVALPFRELGLSYDPRQGTYGVSDMGWLTCLGWARPKPTAQLKYPYRPAELSHIRDR</sequence>
<proteinExistence type="predicted"/>
<evidence type="ECO:0000313" key="2">
    <source>
        <dbReference type="EMBL" id="KKU90161.1"/>
    </source>
</evidence>
<dbReference type="InterPro" id="IPR007921">
    <property type="entry name" value="CHAP_dom"/>
</dbReference>
<dbReference type="SUPFAM" id="SSF54001">
    <property type="entry name" value="Cysteine proteinases"/>
    <property type="match status" value="1"/>
</dbReference>
<comment type="caution">
    <text evidence="2">The sequence shown here is derived from an EMBL/GenBank/DDBJ whole genome shotgun (WGS) entry which is preliminary data.</text>
</comment>
<dbReference type="EMBL" id="LCPC01000001">
    <property type="protein sequence ID" value="KKU90161.1"/>
    <property type="molecule type" value="Genomic_DNA"/>
</dbReference>
<dbReference type="AlphaFoldDB" id="A0A0G1U7Q6"/>
<evidence type="ECO:0000259" key="1">
    <source>
        <dbReference type="PROSITE" id="PS50911"/>
    </source>
</evidence>
<dbReference type="GO" id="GO:0016874">
    <property type="term" value="F:ligase activity"/>
    <property type="evidence" value="ECO:0007669"/>
    <property type="project" value="TreeGrafter"/>
</dbReference>
<dbReference type="Pfam" id="PF05257">
    <property type="entry name" value="CHAP"/>
    <property type="match status" value="1"/>
</dbReference>
<dbReference type="InterPro" id="IPR051705">
    <property type="entry name" value="Gsp_Synthetase/Amidase"/>
</dbReference>
<dbReference type="PANTHER" id="PTHR30094:SF0">
    <property type="entry name" value="BIFUNCTIONAL GLUTATHIONYLSPERMIDINE SYNTHETASE_AMIDASE-RELATED"/>
    <property type="match status" value="1"/>
</dbReference>
<feature type="domain" description="Peptidase C51" evidence="1">
    <location>
        <begin position="104"/>
        <end position="247"/>
    </location>
</feature>
<organism evidence="2 3">
    <name type="scientific">Candidatus Yanofskybacteria bacterium GW2011_GWA1_48_10</name>
    <dbReference type="NCBI Taxonomy" id="1619022"/>
    <lineage>
        <taxon>Bacteria</taxon>
        <taxon>Candidatus Yanofskyibacteriota</taxon>
    </lineage>
</organism>